<dbReference type="InterPro" id="IPR013144">
    <property type="entry name" value="CRA_dom"/>
</dbReference>
<dbReference type="SMART" id="SM00667">
    <property type="entry name" value="LisH"/>
    <property type="match status" value="1"/>
</dbReference>
<dbReference type="SMART" id="SM00757">
    <property type="entry name" value="CRA"/>
    <property type="match status" value="1"/>
</dbReference>
<dbReference type="PANTHER" id="PTHR12864">
    <property type="entry name" value="RAN BINDING PROTEIN 9-RELATED"/>
    <property type="match status" value="1"/>
</dbReference>
<reference evidence="2 3" key="1">
    <citation type="submission" date="2024-07" db="EMBL/GenBank/DDBJ databases">
        <title>Chromosome-level genome assembly of the water stick insect Ranatra chinensis (Heteroptera: Nepidae).</title>
        <authorList>
            <person name="Liu X."/>
        </authorList>
    </citation>
    <scope>NUCLEOTIDE SEQUENCE [LARGE SCALE GENOMIC DNA]</scope>
    <source>
        <strain evidence="2">Cailab_2021Rc</strain>
        <tissue evidence="2">Muscle</tissue>
    </source>
</reference>
<dbReference type="PROSITE" id="PS50896">
    <property type="entry name" value="LISH"/>
    <property type="match status" value="1"/>
</dbReference>
<sequence>MSYTEKPPELSKEQWMSKLESFHALRSDMDKLIMDYLVTEGFKDAAQKFQEESGLTPRIDLNEMDNRIKIRSAIQNGNIQEATLLVNQLHPELLDNDRYLYFHLQQLHLIELIRDGKVEEALHFAQTQLSESGESDPSILNELERTLALLAFDDPSVSPFADLLNMRHRQKVASELNTAILKCEHQESVMPKLYSLVKLILWAEEELAKAKVKFPRMVDLSTAALDDSK</sequence>
<dbReference type="Proteomes" id="UP001558652">
    <property type="component" value="Unassembled WGS sequence"/>
</dbReference>
<evidence type="ECO:0000259" key="1">
    <source>
        <dbReference type="PROSITE" id="PS50897"/>
    </source>
</evidence>
<dbReference type="InterPro" id="IPR006595">
    <property type="entry name" value="CTLH_C"/>
</dbReference>
<evidence type="ECO:0000313" key="2">
    <source>
        <dbReference type="EMBL" id="KAL1116666.1"/>
    </source>
</evidence>
<proteinExistence type="predicted"/>
<dbReference type="SMART" id="SM00668">
    <property type="entry name" value="CTLH"/>
    <property type="match status" value="1"/>
</dbReference>
<protein>
    <recommendedName>
        <fullName evidence="1">CTLH domain-containing protein</fullName>
    </recommendedName>
</protein>
<dbReference type="InterPro" id="IPR050618">
    <property type="entry name" value="Ubq-SigPath_Reg"/>
</dbReference>
<dbReference type="EMBL" id="JBFDAA010000017">
    <property type="protein sequence ID" value="KAL1116666.1"/>
    <property type="molecule type" value="Genomic_DNA"/>
</dbReference>
<name>A0ABD0XZN2_9HEMI</name>
<organism evidence="2 3">
    <name type="scientific">Ranatra chinensis</name>
    <dbReference type="NCBI Taxonomy" id="642074"/>
    <lineage>
        <taxon>Eukaryota</taxon>
        <taxon>Metazoa</taxon>
        <taxon>Ecdysozoa</taxon>
        <taxon>Arthropoda</taxon>
        <taxon>Hexapoda</taxon>
        <taxon>Insecta</taxon>
        <taxon>Pterygota</taxon>
        <taxon>Neoptera</taxon>
        <taxon>Paraneoptera</taxon>
        <taxon>Hemiptera</taxon>
        <taxon>Heteroptera</taxon>
        <taxon>Panheteroptera</taxon>
        <taxon>Nepomorpha</taxon>
        <taxon>Nepidae</taxon>
        <taxon>Ranatrinae</taxon>
        <taxon>Ranatra</taxon>
    </lineage>
</organism>
<accession>A0ABD0XZN2</accession>
<dbReference type="PROSITE" id="PS50897">
    <property type="entry name" value="CTLH"/>
    <property type="match status" value="1"/>
</dbReference>
<evidence type="ECO:0000313" key="3">
    <source>
        <dbReference type="Proteomes" id="UP001558652"/>
    </source>
</evidence>
<dbReference type="AlphaFoldDB" id="A0ABD0XZN2"/>
<dbReference type="Pfam" id="PF10607">
    <property type="entry name" value="CTLH"/>
    <property type="match status" value="1"/>
</dbReference>
<dbReference type="InterPro" id="IPR024964">
    <property type="entry name" value="CTLH/CRA"/>
</dbReference>
<keyword evidence="3" id="KW-1185">Reference proteome</keyword>
<gene>
    <name evidence="2" type="ORF">AAG570_005138</name>
</gene>
<dbReference type="Pfam" id="PF08513">
    <property type="entry name" value="LisH"/>
    <property type="match status" value="1"/>
</dbReference>
<comment type="caution">
    <text evidence="2">The sequence shown here is derived from an EMBL/GenBank/DDBJ whole genome shotgun (WGS) entry which is preliminary data.</text>
</comment>
<feature type="domain" description="CTLH" evidence="1">
    <location>
        <begin position="63"/>
        <end position="120"/>
    </location>
</feature>
<dbReference type="InterPro" id="IPR006594">
    <property type="entry name" value="LisH"/>
</dbReference>